<sequence length="262" mass="28963">MFNFNPIGLTSDSIALFFGTFTALFISALIGNKIIGIKKSKHDDGEGVEDFRVILGATLSLLGLIIGFTLSMSIAGFNTRQAAEENEAFVIRTGYMRADLLPKESSALMKFTIKKYLQKRIDSYDLLSSENSNFNLEVIKLQRKMWDIVVNETKNNTTPITSLVVSNINEIVLAQQKTLAGWRHQIPYAAWFLLISTAIICNILVGYNARKVKGKAGLLLILPTMISLSFLMISEIDAPGRGVIKVSPTNLQSLITILNSEL</sequence>
<keyword evidence="1" id="KW-0812">Transmembrane</keyword>
<dbReference type="EMBL" id="JACSDI010000017">
    <property type="protein sequence ID" value="MCG9965605.1"/>
    <property type="molecule type" value="Genomic_DNA"/>
</dbReference>
<evidence type="ECO:0008006" key="4">
    <source>
        <dbReference type="Google" id="ProtNLM"/>
    </source>
</evidence>
<dbReference type="Pfam" id="PF14023">
    <property type="entry name" value="Bestrophin-like"/>
    <property type="match status" value="1"/>
</dbReference>
<proteinExistence type="predicted"/>
<feature type="transmembrane region" description="Helical" evidence="1">
    <location>
        <begin position="216"/>
        <end position="233"/>
    </location>
</feature>
<evidence type="ECO:0000313" key="3">
    <source>
        <dbReference type="Proteomes" id="UP000829384"/>
    </source>
</evidence>
<evidence type="ECO:0000313" key="2">
    <source>
        <dbReference type="EMBL" id="MCG9965605.1"/>
    </source>
</evidence>
<feature type="transmembrane region" description="Helical" evidence="1">
    <location>
        <begin position="14"/>
        <end position="32"/>
    </location>
</feature>
<feature type="transmembrane region" description="Helical" evidence="1">
    <location>
        <begin position="188"/>
        <end position="209"/>
    </location>
</feature>
<keyword evidence="1" id="KW-1133">Transmembrane helix</keyword>
<feature type="transmembrane region" description="Helical" evidence="1">
    <location>
        <begin position="53"/>
        <end position="77"/>
    </location>
</feature>
<evidence type="ECO:0000256" key="1">
    <source>
        <dbReference type="SAM" id="Phobius"/>
    </source>
</evidence>
<dbReference type="InterPro" id="IPR025333">
    <property type="entry name" value="DUF4239"/>
</dbReference>
<keyword evidence="3" id="KW-1185">Reference proteome</keyword>
<protein>
    <recommendedName>
        <fullName evidence="4">DUF4239 domain-containing protein</fullName>
    </recommendedName>
</protein>
<accession>A0ABS9QZ07</accession>
<gene>
    <name evidence="2" type="ORF">H9J30_17040</name>
</gene>
<reference evidence="2 3" key="1">
    <citation type="submission" date="2020-08" db="EMBL/GenBank/DDBJ databases">
        <title>Whole genome sequence of Shewanella sp strain PS-2.</title>
        <authorList>
            <person name="Das S.K."/>
        </authorList>
    </citation>
    <scope>NUCLEOTIDE SEQUENCE [LARGE SCALE GENOMIC DNA]</scope>
    <source>
        <strain evidence="2 3">PS-2</strain>
    </source>
</reference>
<name>A0ABS9QZ07_9GAMM</name>
<organism evidence="2 3">
    <name type="scientific">Shewanella cutis</name>
    <dbReference type="NCBI Taxonomy" id="2766780"/>
    <lineage>
        <taxon>Bacteria</taxon>
        <taxon>Pseudomonadati</taxon>
        <taxon>Pseudomonadota</taxon>
        <taxon>Gammaproteobacteria</taxon>
        <taxon>Alteromonadales</taxon>
        <taxon>Shewanellaceae</taxon>
        <taxon>Shewanella</taxon>
    </lineage>
</organism>
<dbReference type="Proteomes" id="UP000829384">
    <property type="component" value="Unassembled WGS sequence"/>
</dbReference>
<comment type="caution">
    <text evidence="2">The sequence shown here is derived from an EMBL/GenBank/DDBJ whole genome shotgun (WGS) entry which is preliminary data.</text>
</comment>
<dbReference type="RefSeq" id="WP_240132101.1">
    <property type="nucleotide sequence ID" value="NZ_JACSDI010000017.1"/>
</dbReference>
<keyword evidence="1" id="KW-0472">Membrane</keyword>